<reference evidence="2" key="2">
    <citation type="submission" date="2022-01" db="EMBL/GenBank/DDBJ databases">
        <authorList>
            <person name="Yamashiro T."/>
            <person name="Shiraishi A."/>
            <person name="Satake H."/>
            <person name="Nakayama K."/>
        </authorList>
    </citation>
    <scope>NUCLEOTIDE SEQUENCE</scope>
</reference>
<evidence type="ECO:0000313" key="3">
    <source>
        <dbReference type="Proteomes" id="UP001151760"/>
    </source>
</evidence>
<sequence>SSITELIDFIEAHDHLHPIFVSEHHGSWGIKNLVVVHELETCSFPARFGEVQLSLDLLVFGRYRYCKNHKKTVKAGQTRTRERKENTKAGRMLLKSYTSPNAPIGGNPKGNDTRAKEKTHQSSGICTKMCVEEAQVP</sequence>
<feature type="compositionally biased region" description="Basic and acidic residues" evidence="1">
    <location>
        <begin position="79"/>
        <end position="88"/>
    </location>
</feature>
<dbReference type="EMBL" id="BQNB010015315">
    <property type="protein sequence ID" value="GJT38588.1"/>
    <property type="molecule type" value="Genomic_DNA"/>
</dbReference>
<proteinExistence type="predicted"/>
<organism evidence="2 3">
    <name type="scientific">Tanacetum coccineum</name>
    <dbReference type="NCBI Taxonomy" id="301880"/>
    <lineage>
        <taxon>Eukaryota</taxon>
        <taxon>Viridiplantae</taxon>
        <taxon>Streptophyta</taxon>
        <taxon>Embryophyta</taxon>
        <taxon>Tracheophyta</taxon>
        <taxon>Spermatophyta</taxon>
        <taxon>Magnoliopsida</taxon>
        <taxon>eudicotyledons</taxon>
        <taxon>Gunneridae</taxon>
        <taxon>Pentapetalae</taxon>
        <taxon>asterids</taxon>
        <taxon>campanulids</taxon>
        <taxon>Asterales</taxon>
        <taxon>Asteraceae</taxon>
        <taxon>Asteroideae</taxon>
        <taxon>Anthemideae</taxon>
        <taxon>Anthemidinae</taxon>
        <taxon>Tanacetum</taxon>
    </lineage>
</organism>
<feature type="non-terminal residue" evidence="2">
    <location>
        <position position="1"/>
    </location>
</feature>
<feature type="compositionally biased region" description="Basic and acidic residues" evidence="1">
    <location>
        <begin position="111"/>
        <end position="120"/>
    </location>
</feature>
<protein>
    <submittedName>
        <fullName evidence="2">Uncharacterized protein</fullName>
    </submittedName>
</protein>
<name>A0ABQ5DI58_9ASTR</name>
<accession>A0ABQ5DI58</accession>
<comment type="caution">
    <text evidence="2">The sequence shown here is derived from an EMBL/GenBank/DDBJ whole genome shotgun (WGS) entry which is preliminary data.</text>
</comment>
<keyword evidence="3" id="KW-1185">Reference proteome</keyword>
<gene>
    <name evidence="2" type="ORF">Tco_0938453</name>
</gene>
<feature type="region of interest" description="Disordered" evidence="1">
    <location>
        <begin position="72"/>
        <end position="120"/>
    </location>
</feature>
<evidence type="ECO:0000313" key="2">
    <source>
        <dbReference type="EMBL" id="GJT38588.1"/>
    </source>
</evidence>
<reference evidence="2" key="1">
    <citation type="journal article" date="2022" name="Int. J. Mol. Sci.">
        <title>Draft Genome of Tanacetum Coccineum: Genomic Comparison of Closely Related Tanacetum-Family Plants.</title>
        <authorList>
            <person name="Yamashiro T."/>
            <person name="Shiraishi A."/>
            <person name="Nakayama K."/>
            <person name="Satake H."/>
        </authorList>
    </citation>
    <scope>NUCLEOTIDE SEQUENCE</scope>
</reference>
<evidence type="ECO:0000256" key="1">
    <source>
        <dbReference type="SAM" id="MobiDB-lite"/>
    </source>
</evidence>
<dbReference type="Proteomes" id="UP001151760">
    <property type="component" value="Unassembled WGS sequence"/>
</dbReference>